<comment type="catalytic activity">
    <reaction evidence="7 9">
        <text>dUTP + H2O = dUMP + diphosphate + H(+)</text>
        <dbReference type="Rhea" id="RHEA:10248"/>
        <dbReference type="ChEBI" id="CHEBI:15377"/>
        <dbReference type="ChEBI" id="CHEBI:15378"/>
        <dbReference type="ChEBI" id="CHEBI:33019"/>
        <dbReference type="ChEBI" id="CHEBI:61555"/>
        <dbReference type="ChEBI" id="CHEBI:246422"/>
        <dbReference type="EC" id="3.6.1.23"/>
    </reaction>
</comment>
<dbReference type="InterPro" id="IPR033704">
    <property type="entry name" value="dUTPase_trimeric"/>
</dbReference>
<accession>A0A7M7MZW8</accession>
<dbReference type="NCBIfam" id="NF001862">
    <property type="entry name" value="PRK00601.1"/>
    <property type="match status" value="1"/>
</dbReference>
<dbReference type="UniPathway" id="UPA00610">
    <property type="reaction ID" value="UER00666"/>
</dbReference>
<dbReference type="Gene3D" id="2.70.40.10">
    <property type="match status" value="1"/>
</dbReference>
<dbReference type="GO" id="GO:0046081">
    <property type="term" value="P:dUTP catabolic process"/>
    <property type="evidence" value="ECO:0000318"/>
    <property type="project" value="GO_Central"/>
</dbReference>
<keyword evidence="4 9" id="KW-0378">Hydrolase</keyword>
<keyword evidence="10" id="KW-0732">Signal</keyword>
<keyword evidence="13" id="KW-1185">Reference proteome</keyword>
<sequence length="191" mass="21102">MLRKTFSVLCRSRLLLHPSVCQPFCDMTPGVESPAKRQKMEVNGMGDAVVEPVLQFKRLNDAFAPVRGSDHAAGFDLFSNKDMVVPAKDKTLVPTDLQIALPEGCYGRVAPRSGLALKKFIDVGAGVIDRDYRGEVFVLLFNFSDTNFEVKRGDRIAQLICEKIFMPTLVERETLEETKRGEGGFGSTGSN</sequence>
<dbReference type="AlphaFoldDB" id="A0A7M7MZW8"/>
<evidence type="ECO:0000256" key="9">
    <source>
        <dbReference type="RuleBase" id="RU367024"/>
    </source>
</evidence>
<evidence type="ECO:0000256" key="10">
    <source>
        <dbReference type="SAM" id="SignalP"/>
    </source>
</evidence>
<dbReference type="OrthoDB" id="419889at2759"/>
<comment type="function">
    <text evidence="8">Catalyzes the cleavage of 2'-deoxyuridine 5'-triphosphate (dUTP) into 2'-deoxyuridine 5'-monophosphate (dUMP) and inorganic pyrophosphate and through its action efficiently prevents uracil misincorporation into DNA and at the same time provides dUMP, the substrate for de novo thymidylate biosynthesis. Inhibits peroxisome proliferator-activated receptor (PPAR) activity by binding of its N-terminal to PPAR, preventing the latter's dimerization with retinoid X receptor. Essential for embryonic development.</text>
</comment>
<evidence type="ECO:0000313" key="13">
    <source>
        <dbReference type="Proteomes" id="UP000007110"/>
    </source>
</evidence>
<comment type="function">
    <text evidence="9">Involved in nucleotide metabolism via production of dUMP, the immediate precursor of thymidine nucleotides, and decreases the intracellular concentration of dUTP so that uracil cannot be incorporated into DNA.</text>
</comment>
<evidence type="ECO:0000256" key="5">
    <source>
        <dbReference type="ARBA" id="ARBA00022842"/>
    </source>
</evidence>
<dbReference type="OMA" id="RSGMGHK"/>
<keyword evidence="6 9" id="KW-0546">Nucleotide metabolism</keyword>
<dbReference type="PANTHER" id="PTHR11241">
    <property type="entry name" value="DEOXYURIDINE 5'-TRIPHOSPHATE NUCLEOTIDOHYDROLASE"/>
    <property type="match status" value="1"/>
</dbReference>
<dbReference type="Pfam" id="PF00692">
    <property type="entry name" value="dUTPase"/>
    <property type="match status" value="1"/>
</dbReference>
<dbReference type="KEGG" id="spu:115919171"/>
<evidence type="ECO:0000256" key="6">
    <source>
        <dbReference type="ARBA" id="ARBA00023080"/>
    </source>
</evidence>
<evidence type="ECO:0000313" key="12">
    <source>
        <dbReference type="EnsemblMetazoa" id="XP_030828115"/>
    </source>
</evidence>
<dbReference type="RefSeq" id="XP_030828115.1">
    <property type="nucleotide sequence ID" value="XM_030972255.1"/>
</dbReference>
<dbReference type="CDD" id="cd07557">
    <property type="entry name" value="trimeric_dUTPase"/>
    <property type="match status" value="1"/>
</dbReference>
<evidence type="ECO:0000256" key="1">
    <source>
        <dbReference type="ARBA" id="ARBA00001946"/>
    </source>
</evidence>
<dbReference type="InterPro" id="IPR036157">
    <property type="entry name" value="dUTPase-like_sf"/>
</dbReference>
<feature type="domain" description="dUTPase-like" evidence="11">
    <location>
        <begin position="64"/>
        <end position="189"/>
    </location>
</feature>
<evidence type="ECO:0000256" key="8">
    <source>
        <dbReference type="ARBA" id="ARBA00057946"/>
    </source>
</evidence>
<reference evidence="12" key="2">
    <citation type="submission" date="2021-01" db="UniProtKB">
        <authorList>
            <consortium name="EnsemblMetazoa"/>
        </authorList>
    </citation>
    <scope>IDENTIFICATION</scope>
</reference>
<feature type="chain" id="PRO_5029915808" description="Deoxyuridine 5'-triphosphate nucleotidohydrolase" evidence="10">
    <location>
        <begin position="22"/>
        <end position="191"/>
    </location>
</feature>
<dbReference type="GO" id="GO:0000287">
    <property type="term" value="F:magnesium ion binding"/>
    <property type="evidence" value="ECO:0000318"/>
    <property type="project" value="GO_Central"/>
</dbReference>
<comment type="similarity">
    <text evidence="3 9">Belongs to the dUTPase family.</text>
</comment>
<dbReference type="InParanoid" id="A0A7M7MZW8"/>
<evidence type="ECO:0000256" key="3">
    <source>
        <dbReference type="ARBA" id="ARBA00006581"/>
    </source>
</evidence>
<dbReference type="InterPro" id="IPR029054">
    <property type="entry name" value="dUTPase-like"/>
</dbReference>
<dbReference type="NCBIfam" id="TIGR00576">
    <property type="entry name" value="dut"/>
    <property type="match status" value="1"/>
</dbReference>
<evidence type="ECO:0000256" key="7">
    <source>
        <dbReference type="ARBA" id="ARBA00047686"/>
    </source>
</evidence>
<dbReference type="InterPro" id="IPR008181">
    <property type="entry name" value="dUTPase"/>
</dbReference>
<evidence type="ECO:0000256" key="2">
    <source>
        <dbReference type="ARBA" id="ARBA00005142"/>
    </source>
</evidence>
<proteinExistence type="inferred from homology"/>
<keyword evidence="5 9" id="KW-0460">Magnesium</keyword>
<dbReference type="EC" id="3.6.1.23" evidence="9"/>
<dbReference type="PANTHER" id="PTHR11241:SF0">
    <property type="entry name" value="DEOXYURIDINE 5'-TRIPHOSPHATE NUCLEOTIDOHYDROLASE"/>
    <property type="match status" value="1"/>
</dbReference>
<evidence type="ECO:0000259" key="11">
    <source>
        <dbReference type="Pfam" id="PF00692"/>
    </source>
</evidence>
<dbReference type="GeneID" id="115919171"/>
<dbReference type="FunFam" id="2.70.40.10:FF:000004">
    <property type="entry name" value="Deoxyuridine triphosphatase"/>
    <property type="match status" value="1"/>
</dbReference>
<comment type="pathway">
    <text evidence="2 9">Pyrimidine metabolism; dUMP biosynthesis; dUMP from dCTP (dUTP route): step 2/2.</text>
</comment>
<name>A0A7M7MZW8_STRPU</name>
<comment type="cofactor">
    <cofactor evidence="1 9">
        <name>Mg(2+)</name>
        <dbReference type="ChEBI" id="CHEBI:18420"/>
    </cofactor>
</comment>
<dbReference type="SUPFAM" id="SSF51283">
    <property type="entry name" value="dUTPase-like"/>
    <property type="match status" value="1"/>
</dbReference>
<evidence type="ECO:0000256" key="4">
    <source>
        <dbReference type="ARBA" id="ARBA00022801"/>
    </source>
</evidence>
<organism evidence="12 13">
    <name type="scientific">Strongylocentrotus purpuratus</name>
    <name type="common">Purple sea urchin</name>
    <dbReference type="NCBI Taxonomy" id="7668"/>
    <lineage>
        <taxon>Eukaryota</taxon>
        <taxon>Metazoa</taxon>
        <taxon>Echinodermata</taxon>
        <taxon>Eleutherozoa</taxon>
        <taxon>Echinozoa</taxon>
        <taxon>Echinoidea</taxon>
        <taxon>Euechinoidea</taxon>
        <taxon>Echinacea</taxon>
        <taxon>Camarodonta</taxon>
        <taxon>Echinidea</taxon>
        <taxon>Strongylocentrotidae</taxon>
        <taxon>Strongylocentrotus</taxon>
    </lineage>
</organism>
<dbReference type="EnsemblMetazoa" id="XM_030972255">
    <property type="protein sequence ID" value="XP_030828115"/>
    <property type="gene ID" value="LOC115919171"/>
</dbReference>
<protein>
    <recommendedName>
        <fullName evidence="9">Deoxyuridine 5'-triphosphate nucleotidohydrolase</fullName>
        <shortName evidence="9">dUTPase</shortName>
        <ecNumber evidence="9">3.6.1.23</ecNumber>
    </recommendedName>
    <alternativeName>
        <fullName evidence="9">dUTP pyrophosphatase</fullName>
    </alternativeName>
</protein>
<dbReference type="GO" id="GO:0004170">
    <property type="term" value="F:dUTP diphosphatase activity"/>
    <property type="evidence" value="ECO:0000318"/>
    <property type="project" value="GO_Central"/>
</dbReference>
<dbReference type="Proteomes" id="UP000007110">
    <property type="component" value="Unassembled WGS sequence"/>
</dbReference>
<feature type="signal peptide" evidence="10">
    <location>
        <begin position="1"/>
        <end position="21"/>
    </location>
</feature>
<dbReference type="GO" id="GO:0006226">
    <property type="term" value="P:dUMP biosynthetic process"/>
    <property type="evidence" value="ECO:0000318"/>
    <property type="project" value="GO_Central"/>
</dbReference>
<keyword evidence="9" id="KW-0479">Metal-binding</keyword>
<reference evidence="13" key="1">
    <citation type="submission" date="2015-02" db="EMBL/GenBank/DDBJ databases">
        <title>Genome sequencing for Strongylocentrotus purpuratus.</title>
        <authorList>
            <person name="Murali S."/>
            <person name="Liu Y."/>
            <person name="Vee V."/>
            <person name="English A."/>
            <person name="Wang M."/>
            <person name="Skinner E."/>
            <person name="Han Y."/>
            <person name="Muzny D.M."/>
            <person name="Worley K.C."/>
            <person name="Gibbs R.A."/>
        </authorList>
    </citation>
    <scope>NUCLEOTIDE SEQUENCE</scope>
</reference>